<organism evidence="2 3">
    <name type="scientific">Psilocybe cf. subviscida</name>
    <dbReference type="NCBI Taxonomy" id="2480587"/>
    <lineage>
        <taxon>Eukaryota</taxon>
        <taxon>Fungi</taxon>
        <taxon>Dikarya</taxon>
        <taxon>Basidiomycota</taxon>
        <taxon>Agaricomycotina</taxon>
        <taxon>Agaricomycetes</taxon>
        <taxon>Agaricomycetidae</taxon>
        <taxon>Agaricales</taxon>
        <taxon>Agaricineae</taxon>
        <taxon>Strophariaceae</taxon>
        <taxon>Psilocybe</taxon>
    </lineage>
</organism>
<sequence>MQFKIILFASVLTAATSASAYLSCNTSGSTRRCTPSYHCIGATVTHIAGTPVVPPCLNACTCPYPSPPPTPPGHHHRRAVEYIDFDDLI</sequence>
<evidence type="ECO:0000256" key="1">
    <source>
        <dbReference type="SAM" id="SignalP"/>
    </source>
</evidence>
<feature type="chain" id="PRO_5034982254" evidence="1">
    <location>
        <begin position="21"/>
        <end position="89"/>
    </location>
</feature>
<protein>
    <submittedName>
        <fullName evidence="2">Uncharacterized protein</fullName>
    </submittedName>
</protein>
<gene>
    <name evidence="2" type="ORF">D9619_005078</name>
</gene>
<evidence type="ECO:0000313" key="2">
    <source>
        <dbReference type="EMBL" id="KAF5327646.1"/>
    </source>
</evidence>
<dbReference type="AlphaFoldDB" id="A0A8H5BRC2"/>
<proteinExistence type="predicted"/>
<reference evidence="2 3" key="1">
    <citation type="journal article" date="2020" name="ISME J.">
        <title>Uncovering the hidden diversity of litter-decomposition mechanisms in mushroom-forming fungi.</title>
        <authorList>
            <person name="Floudas D."/>
            <person name="Bentzer J."/>
            <person name="Ahren D."/>
            <person name="Johansson T."/>
            <person name="Persson P."/>
            <person name="Tunlid A."/>
        </authorList>
    </citation>
    <scope>NUCLEOTIDE SEQUENCE [LARGE SCALE GENOMIC DNA]</scope>
    <source>
        <strain evidence="2 3">CBS 101986</strain>
    </source>
</reference>
<dbReference type="Proteomes" id="UP000567179">
    <property type="component" value="Unassembled WGS sequence"/>
</dbReference>
<keyword evidence="3" id="KW-1185">Reference proteome</keyword>
<comment type="caution">
    <text evidence="2">The sequence shown here is derived from an EMBL/GenBank/DDBJ whole genome shotgun (WGS) entry which is preliminary data.</text>
</comment>
<feature type="signal peptide" evidence="1">
    <location>
        <begin position="1"/>
        <end position="20"/>
    </location>
</feature>
<accession>A0A8H5BRC2</accession>
<evidence type="ECO:0000313" key="3">
    <source>
        <dbReference type="Proteomes" id="UP000567179"/>
    </source>
</evidence>
<name>A0A8H5BRC2_9AGAR</name>
<keyword evidence="1" id="KW-0732">Signal</keyword>
<dbReference type="EMBL" id="JAACJJ010000014">
    <property type="protein sequence ID" value="KAF5327646.1"/>
    <property type="molecule type" value="Genomic_DNA"/>
</dbReference>